<dbReference type="EMBL" id="BMNT01000046">
    <property type="protein sequence ID" value="GGL13413.1"/>
    <property type="molecule type" value="Genomic_DNA"/>
</dbReference>
<dbReference type="InterPro" id="IPR006016">
    <property type="entry name" value="UspA"/>
</dbReference>
<dbReference type="PANTHER" id="PTHR46268">
    <property type="entry name" value="STRESS RESPONSE PROTEIN NHAX"/>
    <property type="match status" value="1"/>
</dbReference>
<dbReference type="PROSITE" id="PS01287">
    <property type="entry name" value="RTC"/>
    <property type="match status" value="1"/>
</dbReference>
<gene>
    <name evidence="3" type="ORF">GCM10007964_64380</name>
</gene>
<comment type="caution">
    <text evidence="3">The sequence shown here is derived from an EMBL/GenBank/DDBJ whole genome shotgun (WGS) entry which is preliminary data.</text>
</comment>
<keyword evidence="4" id="KW-1185">Reference proteome</keyword>
<dbReference type="PRINTS" id="PR01438">
    <property type="entry name" value="UNVRSLSTRESS"/>
</dbReference>
<evidence type="ECO:0000256" key="1">
    <source>
        <dbReference type="ARBA" id="ARBA00008791"/>
    </source>
</evidence>
<evidence type="ECO:0000313" key="4">
    <source>
        <dbReference type="Proteomes" id="UP000645217"/>
    </source>
</evidence>
<organism evidence="3 4">
    <name type="scientific">Sphaerisporangium melleum</name>
    <dbReference type="NCBI Taxonomy" id="321316"/>
    <lineage>
        <taxon>Bacteria</taxon>
        <taxon>Bacillati</taxon>
        <taxon>Actinomycetota</taxon>
        <taxon>Actinomycetes</taxon>
        <taxon>Streptosporangiales</taxon>
        <taxon>Streptosporangiaceae</taxon>
        <taxon>Sphaerisporangium</taxon>
    </lineage>
</organism>
<feature type="domain" description="UspA" evidence="2">
    <location>
        <begin position="150"/>
        <end position="285"/>
    </location>
</feature>
<reference evidence="3" key="1">
    <citation type="journal article" date="2014" name="Int. J. Syst. Evol. Microbiol.">
        <title>Complete genome sequence of Corynebacterium casei LMG S-19264T (=DSM 44701T), isolated from a smear-ripened cheese.</title>
        <authorList>
            <consortium name="US DOE Joint Genome Institute (JGI-PGF)"/>
            <person name="Walter F."/>
            <person name="Albersmeier A."/>
            <person name="Kalinowski J."/>
            <person name="Ruckert C."/>
        </authorList>
    </citation>
    <scope>NUCLEOTIDE SEQUENCE</scope>
    <source>
        <strain evidence="3">JCM 13064</strain>
    </source>
</reference>
<dbReference type="InterPro" id="IPR014729">
    <property type="entry name" value="Rossmann-like_a/b/a_fold"/>
</dbReference>
<sequence>MGRPVVVGTDGSACSSTAVSWAAREARLRGAPLRVLYTALRWEYHLPLVPQPASWGPAAEAAARHMLDEAVALAREAGQGVEVTSAVMDGAAQDALTLASQDAQLLVVGHRGRGGLTGQLLGSVARHLAACAACPVVIVRGEEPGGGGEVVAGVAGRPDDAAVLEFAFQEAMLRRGRLRAVHAWTHPALRGPGDMQPLVYDIDAVGEEEARLLAETLAGWRRKYPDVDLIEDVVRAHPGEALLSASRGAGLLVIGARSGLRAVFGLGGTAHAVIGHATVPVAVVRP</sequence>
<evidence type="ECO:0000313" key="3">
    <source>
        <dbReference type="EMBL" id="GGL13413.1"/>
    </source>
</evidence>
<dbReference type="Proteomes" id="UP000645217">
    <property type="component" value="Unassembled WGS sequence"/>
</dbReference>
<evidence type="ECO:0000259" key="2">
    <source>
        <dbReference type="Pfam" id="PF00582"/>
    </source>
</evidence>
<name>A0A917RLB1_9ACTN</name>
<dbReference type="SUPFAM" id="SSF52402">
    <property type="entry name" value="Adenine nucleotide alpha hydrolases-like"/>
    <property type="match status" value="2"/>
</dbReference>
<proteinExistence type="inferred from homology"/>
<dbReference type="RefSeq" id="WP_189166839.1">
    <property type="nucleotide sequence ID" value="NZ_BMNT01000046.1"/>
</dbReference>
<accession>A0A917RLB1</accession>
<comment type="similarity">
    <text evidence="1">Belongs to the universal stress protein A family.</text>
</comment>
<reference evidence="3" key="2">
    <citation type="submission" date="2020-09" db="EMBL/GenBank/DDBJ databases">
        <authorList>
            <person name="Sun Q."/>
            <person name="Ohkuma M."/>
        </authorList>
    </citation>
    <scope>NUCLEOTIDE SEQUENCE</scope>
    <source>
        <strain evidence="3">JCM 13064</strain>
    </source>
</reference>
<dbReference type="Pfam" id="PF00582">
    <property type="entry name" value="Usp"/>
    <property type="match status" value="2"/>
</dbReference>
<dbReference type="InterPro" id="IPR020719">
    <property type="entry name" value="RNA3'_term_phos_cycl-like_CS"/>
</dbReference>
<dbReference type="InterPro" id="IPR006015">
    <property type="entry name" value="Universal_stress_UspA"/>
</dbReference>
<feature type="domain" description="UspA" evidence="2">
    <location>
        <begin position="3"/>
        <end position="140"/>
    </location>
</feature>
<dbReference type="Gene3D" id="3.40.50.620">
    <property type="entry name" value="HUPs"/>
    <property type="match status" value="2"/>
</dbReference>
<dbReference type="AlphaFoldDB" id="A0A917RLB1"/>
<dbReference type="PANTHER" id="PTHR46268:SF6">
    <property type="entry name" value="UNIVERSAL STRESS PROTEIN UP12"/>
    <property type="match status" value="1"/>
</dbReference>
<protein>
    <submittedName>
        <fullName evidence="3">Universal stress protein</fullName>
    </submittedName>
</protein>